<comment type="caution">
    <text evidence="1">The sequence shown here is derived from an EMBL/GenBank/DDBJ whole genome shotgun (WGS) entry which is preliminary data.</text>
</comment>
<reference evidence="1 2" key="1">
    <citation type="submission" date="2015-09" db="EMBL/GenBank/DDBJ databases">
        <title>Draft genome sequence of Kouleothrix aurantiaca JCM 19913.</title>
        <authorList>
            <person name="Hemp J."/>
        </authorList>
    </citation>
    <scope>NUCLEOTIDE SEQUENCE [LARGE SCALE GENOMIC DNA]</scope>
    <source>
        <strain evidence="1 2">COM-B</strain>
    </source>
</reference>
<protein>
    <submittedName>
        <fullName evidence="1">Uncharacterized protein</fullName>
    </submittedName>
</protein>
<proteinExistence type="predicted"/>
<evidence type="ECO:0000313" key="1">
    <source>
        <dbReference type="EMBL" id="KPV53897.1"/>
    </source>
</evidence>
<organism evidence="1 2">
    <name type="scientific">Kouleothrix aurantiaca</name>
    <dbReference type="NCBI Taxonomy" id="186479"/>
    <lineage>
        <taxon>Bacteria</taxon>
        <taxon>Bacillati</taxon>
        <taxon>Chloroflexota</taxon>
        <taxon>Chloroflexia</taxon>
        <taxon>Chloroflexales</taxon>
        <taxon>Roseiflexineae</taxon>
        <taxon>Roseiflexaceae</taxon>
        <taxon>Kouleothrix</taxon>
    </lineage>
</organism>
<dbReference type="EMBL" id="LJCR01000154">
    <property type="protein sequence ID" value="KPV53897.1"/>
    <property type="molecule type" value="Genomic_DNA"/>
</dbReference>
<gene>
    <name evidence="1" type="ORF">SE17_06945</name>
</gene>
<dbReference type="Proteomes" id="UP000050509">
    <property type="component" value="Unassembled WGS sequence"/>
</dbReference>
<name>A0A0P9DDW2_9CHLR</name>
<keyword evidence="2" id="KW-1185">Reference proteome</keyword>
<dbReference type="AlphaFoldDB" id="A0A0P9DDW2"/>
<evidence type="ECO:0000313" key="2">
    <source>
        <dbReference type="Proteomes" id="UP000050509"/>
    </source>
</evidence>
<accession>A0A0P9DDW2</accession>
<feature type="non-terminal residue" evidence="1">
    <location>
        <position position="100"/>
    </location>
</feature>
<sequence length="100" mass="10950">MNENTNPGAGQDGNSDLAKELREMGKQLEAALRAAVESDRAKQLQQDIAGGVRELSNQVQSAVKSLQTDTRFQQAEERGRQAIAQARESKVVQDIQETIV</sequence>